<evidence type="ECO:0000256" key="1">
    <source>
        <dbReference type="SAM" id="MobiDB-lite"/>
    </source>
</evidence>
<sequence>MIFVSYEGVVRALALTTQDVFETWFSAQKRGSRPHFGSSRSHSRQKITGNRSGKPKQLSENKYQIL</sequence>
<protein>
    <submittedName>
        <fullName evidence="2">Uncharacterized protein</fullName>
    </submittedName>
</protein>
<keyword evidence="3" id="KW-1185">Reference proteome</keyword>
<dbReference type="AlphaFoldDB" id="A0A0K2LA42"/>
<organism evidence="2 3">
    <name type="scientific">Companilactobacillus heilongjiangensis</name>
    <dbReference type="NCBI Taxonomy" id="1074467"/>
    <lineage>
        <taxon>Bacteria</taxon>
        <taxon>Bacillati</taxon>
        <taxon>Bacillota</taxon>
        <taxon>Bacilli</taxon>
        <taxon>Lactobacillales</taxon>
        <taxon>Lactobacillaceae</taxon>
        <taxon>Companilactobacillus</taxon>
    </lineage>
</organism>
<dbReference type="EMBL" id="CP012559">
    <property type="protein sequence ID" value="ALB28161.1"/>
    <property type="molecule type" value="Genomic_DNA"/>
</dbReference>
<dbReference type="Proteomes" id="UP000061546">
    <property type="component" value="Chromosome"/>
</dbReference>
<evidence type="ECO:0000313" key="2">
    <source>
        <dbReference type="EMBL" id="ALB28161.1"/>
    </source>
</evidence>
<dbReference type="KEGG" id="lhi:JP39_01505"/>
<dbReference type="STRING" id="1074467.JP39_01505"/>
<evidence type="ECO:0000313" key="3">
    <source>
        <dbReference type="Proteomes" id="UP000061546"/>
    </source>
</evidence>
<accession>A0A0K2LA42</accession>
<reference evidence="2 3" key="1">
    <citation type="submission" date="2015-08" db="EMBL/GenBank/DDBJ databases">
        <title>Genomic sequence of Lactobacillus heilongjiangensis DSM 28069, isolated from Chinese traditional pickle.</title>
        <authorList>
            <person name="Jiang X."/>
            <person name="Zheng B."/>
            <person name="Cheng H."/>
        </authorList>
    </citation>
    <scope>NUCLEOTIDE SEQUENCE [LARGE SCALE GENOMIC DNA]</scope>
    <source>
        <strain evidence="2 3">DSM 28069</strain>
    </source>
</reference>
<proteinExistence type="predicted"/>
<gene>
    <name evidence="2" type="ORF">JP39_01505</name>
</gene>
<feature type="region of interest" description="Disordered" evidence="1">
    <location>
        <begin position="30"/>
        <end position="66"/>
    </location>
</feature>
<name>A0A0K2LA42_9LACO</name>